<feature type="compositionally biased region" description="Polar residues" evidence="2">
    <location>
        <begin position="474"/>
        <end position="494"/>
    </location>
</feature>
<feature type="compositionally biased region" description="Low complexity" evidence="2">
    <location>
        <begin position="352"/>
        <end position="374"/>
    </location>
</feature>
<feature type="non-terminal residue" evidence="3">
    <location>
        <position position="514"/>
    </location>
</feature>
<protein>
    <submittedName>
        <fullName evidence="3">Putative fam98a</fullName>
    </submittedName>
</protein>
<evidence type="ECO:0000256" key="2">
    <source>
        <dbReference type="SAM" id="MobiDB-lite"/>
    </source>
</evidence>
<dbReference type="EMBL" id="GANO01001630">
    <property type="protein sequence ID" value="JAB58241.1"/>
    <property type="molecule type" value="mRNA"/>
</dbReference>
<feature type="compositionally biased region" description="Gly residues" evidence="2">
    <location>
        <begin position="456"/>
        <end position="465"/>
    </location>
</feature>
<sequence length="514" mass="56505">LLVSLLNVGYRGDLEELQKCCNEGTANENFQNLVIWLTDEIRGLEKFDEHVTKSGDVNSFILELSGFLKELMCPFSTLTTGHISERFKTVDSRYLLLDYLTNELMAIKMCVSLKPEDKSTVITLNESPTAAALKEVSIALSLGKPPENISAKMLFDKINSRLDEVLRTNGRNRIGQPLFNPKLKLTVEQWSKLEKLQKDLDAEYDLRRKMLLTRLDVTVQSFKWTDRIRNADVEISEKYALKRFVLDSLQTGGRNTDIAALLAARDTLAIIEKTSSANVRKNTKSKIQRHIIGQVPDRGGRAHEHAPPPPEMPPWQKQRAGGPGGGGGFGGGNSGGFGGGNRNRGGGGFGGDNRNNYQNQQQQQYSNNSGYNNGNRGGGGGNYSQSGGNQYQSGGNYSQSSGNYQSGGYQSGGNQYQSNQQSYDNRSGGGSRVQGGWSQQKDYNQGYQQSNRDSYSGGGSGGGGNQQYNRNDSYNDQQSYNRGNSGQNRGQSNYHRGGGSRVQGGWSQQKDYNQ</sequence>
<evidence type="ECO:0000313" key="3">
    <source>
        <dbReference type="EMBL" id="JAB58241.1"/>
    </source>
</evidence>
<feature type="compositionally biased region" description="Polar residues" evidence="2">
    <location>
        <begin position="505"/>
        <end position="514"/>
    </location>
</feature>
<feature type="compositionally biased region" description="Polar residues" evidence="2">
    <location>
        <begin position="436"/>
        <end position="449"/>
    </location>
</feature>
<comment type="similarity">
    <text evidence="1">Belongs to the FAM98 family.</text>
</comment>
<feature type="region of interest" description="Disordered" evidence="2">
    <location>
        <begin position="278"/>
        <end position="514"/>
    </location>
</feature>
<dbReference type="InterPro" id="IPR018797">
    <property type="entry name" value="FAM98"/>
</dbReference>
<reference evidence="3" key="1">
    <citation type="journal article" date="2014" name="Insect Biochem. Mol. Biol.">
        <title>An insight into the sialome of the frog biting fly, Corethrella appendiculata.</title>
        <authorList>
            <person name="Ribeiro J.M.C."/>
            <person name="Chagas A.C."/>
            <person name="Pham V.M."/>
            <person name="Lounibos L.P."/>
            <person name="Calvo E."/>
        </authorList>
    </citation>
    <scope>NUCLEOTIDE SEQUENCE</scope>
    <source>
        <tissue evidence="3">Salivary glands</tissue>
    </source>
</reference>
<name>U5EZ11_9DIPT</name>
<accession>U5EZ11</accession>
<dbReference type="Pfam" id="PF10239">
    <property type="entry name" value="DUF2465"/>
    <property type="match status" value="1"/>
</dbReference>
<organism evidence="3">
    <name type="scientific">Corethrella appendiculata</name>
    <dbReference type="NCBI Taxonomy" id="1370023"/>
    <lineage>
        <taxon>Eukaryota</taxon>
        <taxon>Metazoa</taxon>
        <taxon>Ecdysozoa</taxon>
        <taxon>Arthropoda</taxon>
        <taxon>Hexapoda</taxon>
        <taxon>Insecta</taxon>
        <taxon>Pterygota</taxon>
        <taxon>Neoptera</taxon>
        <taxon>Endopterygota</taxon>
        <taxon>Diptera</taxon>
        <taxon>Nematocera</taxon>
        <taxon>Culicoidea</taxon>
        <taxon>Chaoboridae</taxon>
        <taxon>Corethrella</taxon>
    </lineage>
</organism>
<feature type="compositionally biased region" description="Gly residues" evidence="2">
    <location>
        <begin position="321"/>
        <end position="351"/>
    </location>
</feature>
<proteinExistence type="evidence at transcript level"/>
<dbReference type="PANTHER" id="PTHR31353">
    <property type="entry name" value="FAM98"/>
    <property type="match status" value="1"/>
</dbReference>
<feature type="non-terminal residue" evidence="3">
    <location>
        <position position="1"/>
    </location>
</feature>
<dbReference type="AlphaFoldDB" id="U5EZ11"/>
<feature type="compositionally biased region" description="Low complexity" evidence="2">
    <location>
        <begin position="383"/>
        <end position="426"/>
    </location>
</feature>
<dbReference type="PANTHER" id="PTHR31353:SF1">
    <property type="entry name" value="PROTEIN FAM98B"/>
    <property type="match status" value="1"/>
</dbReference>
<dbReference type="GO" id="GO:0072669">
    <property type="term" value="C:tRNA-splicing ligase complex"/>
    <property type="evidence" value="ECO:0007669"/>
    <property type="project" value="TreeGrafter"/>
</dbReference>
<evidence type="ECO:0000256" key="1">
    <source>
        <dbReference type="ARBA" id="ARBA00007218"/>
    </source>
</evidence>